<dbReference type="AlphaFoldDB" id="A0A564Y2D1"/>
<protein>
    <submittedName>
        <fullName evidence="1">Uncharacterized protein</fullName>
    </submittedName>
</protein>
<evidence type="ECO:0000313" key="2">
    <source>
        <dbReference type="Proteomes" id="UP000321570"/>
    </source>
</evidence>
<name>A0A564Y2D1_HYMDI</name>
<dbReference type="Proteomes" id="UP000321570">
    <property type="component" value="Unassembled WGS sequence"/>
</dbReference>
<sequence length="89" mass="10246">MAITPQDQVAFEIADRVHKQEKEGKYPPSKLTLLEISRRACSRFRSKDNTGNSVMIYSGRRTLSAAIYRSMRQQRSAPNEYIFSSNKCE</sequence>
<proteinExistence type="predicted"/>
<reference evidence="1 2" key="1">
    <citation type="submission" date="2019-07" db="EMBL/GenBank/DDBJ databases">
        <authorList>
            <person name="Jastrzebski P J."/>
            <person name="Paukszto L."/>
            <person name="Jastrzebski P J."/>
        </authorList>
    </citation>
    <scope>NUCLEOTIDE SEQUENCE [LARGE SCALE GENOMIC DNA]</scope>
    <source>
        <strain evidence="1 2">WMS-il1</strain>
    </source>
</reference>
<gene>
    <name evidence="1" type="ORF">WMSIL1_LOCUS2169</name>
</gene>
<organism evidence="1 2">
    <name type="scientific">Hymenolepis diminuta</name>
    <name type="common">Rat tapeworm</name>
    <dbReference type="NCBI Taxonomy" id="6216"/>
    <lineage>
        <taxon>Eukaryota</taxon>
        <taxon>Metazoa</taxon>
        <taxon>Spiralia</taxon>
        <taxon>Lophotrochozoa</taxon>
        <taxon>Platyhelminthes</taxon>
        <taxon>Cestoda</taxon>
        <taxon>Eucestoda</taxon>
        <taxon>Cyclophyllidea</taxon>
        <taxon>Hymenolepididae</taxon>
        <taxon>Hymenolepis</taxon>
    </lineage>
</organism>
<evidence type="ECO:0000313" key="1">
    <source>
        <dbReference type="EMBL" id="VUZ41417.1"/>
    </source>
</evidence>
<keyword evidence="2" id="KW-1185">Reference proteome</keyword>
<dbReference type="EMBL" id="CABIJS010000055">
    <property type="protein sequence ID" value="VUZ41417.1"/>
    <property type="molecule type" value="Genomic_DNA"/>
</dbReference>
<accession>A0A564Y2D1</accession>